<dbReference type="OrthoDB" id="10265068at2759"/>
<gene>
    <name evidence="2" type="ORF">BO97DRAFT_428529</name>
</gene>
<feature type="compositionally biased region" description="Polar residues" evidence="1">
    <location>
        <begin position="20"/>
        <end position="32"/>
    </location>
</feature>
<evidence type="ECO:0000313" key="2">
    <source>
        <dbReference type="EMBL" id="RAL08223.1"/>
    </source>
</evidence>
<feature type="compositionally biased region" description="Basic and acidic residues" evidence="1">
    <location>
        <begin position="564"/>
        <end position="578"/>
    </location>
</feature>
<name>A0A395HLA8_ASPHC</name>
<reference evidence="2 3" key="1">
    <citation type="submission" date="2018-02" db="EMBL/GenBank/DDBJ databases">
        <title>The genomes of Aspergillus section Nigri reveals drivers in fungal speciation.</title>
        <authorList>
            <consortium name="DOE Joint Genome Institute"/>
            <person name="Vesth T.C."/>
            <person name="Nybo J."/>
            <person name="Theobald S."/>
            <person name="Brandl J."/>
            <person name="Frisvad J.C."/>
            <person name="Nielsen K.F."/>
            <person name="Lyhne E.K."/>
            <person name="Kogle M.E."/>
            <person name="Kuo A."/>
            <person name="Riley R."/>
            <person name="Clum A."/>
            <person name="Nolan M."/>
            <person name="Lipzen A."/>
            <person name="Salamov A."/>
            <person name="Henrissat B."/>
            <person name="Wiebenga A."/>
            <person name="De vries R.P."/>
            <person name="Grigoriev I.V."/>
            <person name="Mortensen U.H."/>
            <person name="Andersen M.R."/>
            <person name="Baker S.E."/>
        </authorList>
    </citation>
    <scope>NUCLEOTIDE SEQUENCE [LARGE SCALE GENOMIC DNA]</scope>
    <source>
        <strain evidence="2 3">CBS 101889</strain>
    </source>
</reference>
<feature type="region of interest" description="Disordered" evidence="1">
    <location>
        <begin position="310"/>
        <end position="549"/>
    </location>
</feature>
<feature type="region of interest" description="Disordered" evidence="1">
    <location>
        <begin position="85"/>
        <end position="109"/>
    </location>
</feature>
<dbReference type="VEuPathDB" id="FungiDB:BO97DRAFT_428529"/>
<feature type="region of interest" description="Disordered" evidence="1">
    <location>
        <begin position="1"/>
        <end position="52"/>
    </location>
</feature>
<feature type="compositionally biased region" description="Polar residues" evidence="1">
    <location>
        <begin position="510"/>
        <end position="526"/>
    </location>
</feature>
<feature type="compositionally biased region" description="Polar residues" evidence="1">
    <location>
        <begin position="95"/>
        <end position="107"/>
    </location>
</feature>
<feature type="region of interest" description="Disordered" evidence="1">
    <location>
        <begin position="564"/>
        <end position="744"/>
    </location>
</feature>
<feature type="compositionally biased region" description="Polar residues" evidence="1">
    <location>
        <begin position="475"/>
        <end position="484"/>
    </location>
</feature>
<organism evidence="2 3">
    <name type="scientific">Aspergillus homomorphus (strain CBS 101889)</name>
    <dbReference type="NCBI Taxonomy" id="1450537"/>
    <lineage>
        <taxon>Eukaryota</taxon>
        <taxon>Fungi</taxon>
        <taxon>Dikarya</taxon>
        <taxon>Ascomycota</taxon>
        <taxon>Pezizomycotina</taxon>
        <taxon>Eurotiomycetes</taxon>
        <taxon>Eurotiomycetidae</taxon>
        <taxon>Eurotiales</taxon>
        <taxon>Aspergillaceae</taxon>
        <taxon>Aspergillus</taxon>
        <taxon>Aspergillus subgen. Circumdati</taxon>
    </lineage>
</organism>
<keyword evidence="3" id="KW-1185">Reference proteome</keyword>
<dbReference type="EMBL" id="KZ824317">
    <property type="protein sequence ID" value="RAL08223.1"/>
    <property type="molecule type" value="Genomic_DNA"/>
</dbReference>
<feature type="region of interest" description="Disordered" evidence="1">
    <location>
        <begin position="126"/>
        <end position="160"/>
    </location>
</feature>
<evidence type="ECO:0000313" key="3">
    <source>
        <dbReference type="Proteomes" id="UP000248961"/>
    </source>
</evidence>
<feature type="compositionally biased region" description="Polar residues" evidence="1">
    <location>
        <begin position="533"/>
        <end position="546"/>
    </location>
</feature>
<feature type="compositionally biased region" description="Basic residues" evidence="1">
    <location>
        <begin position="485"/>
        <end position="494"/>
    </location>
</feature>
<feature type="compositionally biased region" description="Basic and acidic residues" evidence="1">
    <location>
        <begin position="433"/>
        <end position="452"/>
    </location>
</feature>
<accession>A0A395HLA8</accession>
<proteinExistence type="predicted"/>
<feature type="compositionally biased region" description="Polar residues" evidence="1">
    <location>
        <begin position="677"/>
        <end position="707"/>
    </location>
</feature>
<protein>
    <submittedName>
        <fullName evidence="2">Uncharacterized protein</fullName>
    </submittedName>
</protein>
<dbReference type="Proteomes" id="UP000248961">
    <property type="component" value="Unassembled WGS sequence"/>
</dbReference>
<feature type="compositionally biased region" description="Polar residues" evidence="1">
    <location>
        <begin position="146"/>
        <end position="160"/>
    </location>
</feature>
<dbReference type="RefSeq" id="XP_025547377.1">
    <property type="nucleotide sequence ID" value="XM_025697300.1"/>
</dbReference>
<feature type="compositionally biased region" description="Basic and acidic residues" evidence="1">
    <location>
        <begin position="33"/>
        <end position="52"/>
    </location>
</feature>
<dbReference type="GeneID" id="37201589"/>
<sequence length="744" mass="81154">MPTSTLSTLKTKRVGFADPLTSSPGRSNTNTNTHKDATEDKEKRNVDAKDSVTYKGMPLSATELLHALHSSIVDEILSDEVSRHSTPFEDYSHSPDWSQRQTEQGLSSPDWEMGDPIIPQPWLAASTADESMSESDSDSEPGFASALQSQTQTQVPANNSTSVMEVEFTEVAEKSAPCAAIESIDLVKSPTPEPQPYFDAREHTASQSLAAAAEDSCSEFEFDSDCEDDYHQFPSVSREPVRNLGFELCAAEFMRKGVYPVKRMEKRAFVDYASQKAMEIGMTEEEFARMMRALRGVYLLQWGEKMRKDSEGISTEKSDANPVHGPEVSQVEPVGRRRKESELMSAESGAVQPDVTPGTLQPVLIEESEAESAENSKVTAADGSQKDSATPLDQVALDPPSISASASNLDAASPPKTPVKHEPTQMSTMQTDQEEKANDKGTRIKADKKTKAPVDNSSANEKKRKHDGSPIILDQDQQANTVLTQKRKQRKKARLSSESHPSSDPVVKLSVQSSETARQQNKLPNKTTKDMPGNTSIQNSASQGKQANELAKAGGLGCAKHFTTEPLRDAKNLEKSQQLKEGTTPAKSVLPRNATKGDNLKKPAGPKPMEASKPSDSKPSKESCGVQKGGDSKVITKPKRSKGRQDTSNAADVIDLTGAELQRSMDKKPNKDFKPQSDFSASFPQQSMLKSKQAKSRQANARSNPSTPRIARKPKKADATDFPTPMIRKGQQQPPAMRYGPYTS</sequence>
<dbReference type="AlphaFoldDB" id="A0A395HLA8"/>
<feature type="compositionally biased region" description="Basic and acidic residues" evidence="1">
    <location>
        <begin position="663"/>
        <end position="675"/>
    </location>
</feature>
<feature type="compositionally biased region" description="Basic and acidic residues" evidence="1">
    <location>
        <begin position="310"/>
        <end position="319"/>
    </location>
</feature>
<evidence type="ECO:0000256" key="1">
    <source>
        <dbReference type="SAM" id="MobiDB-lite"/>
    </source>
</evidence>